<gene>
    <name evidence="2" type="ORF">FJM65_08950</name>
</gene>
<keyword evidence="1" id="KW-0472">Membrane</keyword>
<proteinExistence type="predicted"/>
<dbReference type="OrthoDB" id="1163872at2"/>
<keyword evidence="3" id="KW-1185">Reference proteome</keyword>
<comment type="caution">
    <text evidence="2">The sequence shown here is derived from an EMBL/GenBank/DDBJ whole genome shotgun (WGS) entry which is preliminary data.</text>
</comment>
<feature type="transmembrane region" description="Helical" evidence="1">
    <location>
        <begin position="65"/>
        <end position="84"/>
    </location>
</feature>
<keyword evidence="1" id="KW-0812">Transmembrane</keyword>
<keyword evidence="1" id="KW-1133">Transmembrane helix</keyword>
<evidence type="ECO:0000256" key="1">
    <source>
        <dbReference type="SAM" id="Phobius"/>
    </source>
</evidence>
<feature type="transmembrane region" description="Helical" evidence="1">
    <location>
        <begin position="27"/>
        <end position="45"/>
    </location>
</feature>
<reference evidence="2 3" key="1">
    <citation type="submission" date="2019-06" db="EMBL/GenBank/DDBJ databases">
        <title>A novel bacterium of genus Pontibacter, isolated from marine sediment.</title>
        <authorList>
            <person name="Huang H."/>
            <person name="Mo K."/>
            <person name="Hu Y."/>
        </authorList>
    </citation>
    <scope>NUCLEOTIDE SEQUENCE [LARGE SCALE GENOMIC DNA]</scope>
    <source>
        <strain evidence="2 3">HB172049</strain>
    </source>
</reference>
<dbReference type="Proteomes" id="UP000316727">
    <property type="component" value="Unassembled WGS sequence"/>
</dbReference>
<organism evidence="2 3">
    <name type="scientific">Pontibacter mangrovi</name>
    <dbReference type="NCBI Taxonomy" id="2589816"/>
    <lineage>
        <taxon>Bacteria</taxon>
        <taxon>Pseudomonadati</taxon>
        <taxon>Bacteroidota</taxon>
        <taxon>Cytophagia</taxon>
        <taxon>Cytophagales</taxon>
        <taxon>Hymenobacteraceae</taxon>
        <taxon>Pontibacter</taxon>
    </lineage>
</organism>
<evidence type="ECO:0000313" key="3">
    <source>
        <dbReference type="Proteomes" id="UP000316727"/>
    </source>
</evidence>
<feature type="transmembrane region" description="Helical" evidence="1">
    <location>
        <begin position="90"/>
        <end position="107"/>
    </location>
</feature>
<sequence length="120" mass="13471">MKKNTLYRLAGLLLILAASLKMMHVPNASWALTFALAFGLLVQSWHVKQLEEKLEEYGVYQNKSLVYGIRLALVAGIAAMKILHVPFSDYLFLSPLMIGVLVQGGYIRHIQSKLNKQSQV</sequence>
<dbReference type="AlphaFoldDB" id="A0A501W2Y6"/>
<dbReference type="EMBL" id="VFRQ01000004">
    <property type="protein sequence ID" value="TPE44273.1"/>
    <property type="molecule type" value="Genomic_DNA"/>
</dbReference>
<evidence type="ECO:0000313" key="2">
    <source>
        <dbReference type="EMBL" id="TPE44273.1"/>
    </source>
</evidence>
<dbReference type="RefSeq" id="WP_140621165.1">
    <property type="nucleotide sequence ID" value="NZ_VFRQ01000004.1"/>
</dbReference>
<name>A0A501W2Y6_9BACT</name>
<accession>A0A501W2Y6</accession>
<protein>
    <submittedName>
        <fullName evidence="2">Uncharacterized protein</fullName>
    </submittedName>
</protein>